<keyword evidence="4" id="KW-1185">Reference proteome</keyword>
<dbReference type="RefSeq" id="WP_220682135.1">
    <property type="nucleotide sequence ID" value="NZ_CP037968.1"/>
</dbReference>
<organism evidence="3 4">
    <name type="scientific">Methanofollis formosanus</name>
    <dbReference type="NCBI Taxonomy" id="299308"/>
    <lineage>
        <taxon>Archaea</taxon>
        <taxon>Methanobacteriati</taxon>
        <taxon>Methanobacteriota</taxon>
        <taxon>Stenosarchaea group</taxon>
        <taxon>Methanomicrobia</taxon>
        <taxon>Methanomicrobiales</taxon>
        <taxon>Methanomicrobiaceae</taxon>
        <taxon>Methanofollis</taxon>
    </lineage>
</organism>
<evidence type="ECO:0000256" key="1">
    <source>
        <dbReference type="SAM" id="Coils"/>
    </source>
</evidence>
<dbReference type="AlphaFoldDB" id="A0A8G1A0D1"/>
<gene>
    <name evidence="3" type="ORF">E2N92_02510</name>
</gene>
<dbReference type="Proteomes" id="UP000826709">
    <property type="component" value="Chromosome"/>
</dbReference>
<protein>
    <submittedName>
        <fullName evidence="3">Uncharacterized protein</fullName>
    </submittedName>
</protein>
<proteinExistence type="predicted"/>
<accession>A0A8G1A0D1</accession>
<evidence type="ECO:0000313" key="4">
    <source>
        <dbReference type="Proteomes" id="UP000826709"/>
    </source>
</evidence>
<keyword evidence="1" id="KW-0175">Coiled coil</keyword>
<evidence type="ECO:0000313" key="3">
    <source>
        <dbReference type="EMBL" id="QYZ78383.1"/>
    </source>
</evidence>
<reference evidence="3" key="2">
    <citation type="submission" date="2019-03" db="EMBL/GenBank/DDBJ databases">
        <authorList>
            <person name="Chen S.-C."/>
            <person name="Wu S.-Y."/>
            <person name="Lai M.-C."/>
        </authorList>
    </citation>
    <scope>NUCLEOTIDE SEQUENCE</scope>
    <source>
        <strain evidence="3">ML15</strain>
    </source>
</reference>
<feature type="coiled-coil region" evidence="1">
    <location>
        <begin position="490"/>
        <end position="517"/>
    </location>
</feature>
<keyword evidence="2" id="KW-0812">Transmembrane</keyword>
<keyword evidence="2" id="KW-0472">Membrane</keyword>
<dbReference type="KEGG" id="mfk:E2N92_02510"/>
<reference evidence="3" key="1">
    <citation type="journal article" date="2005" name="Int. J. Syst. Evol. Microbiol.">
        <title>Methanofollis formosanus sp. nov., isolated from a fish pond.</title>
        <authorList>
            <person name="Wu S.Y."/>
            <person name="Chen S.C."/>
            <person name="Lai M.C."/>
        </authorList>
    </citation>
    <scope>NUCLEOTIDE SEQUENCE</scope>
    <source>
        <strain evidence="3">ML15</strain>
    </source>
</reference>
<dbReference type="EMBL" id="CP037968">
    <property type="protein sequence ID" value="QYZ78383.1"/>
    <property type="molecule type" value="Genomic_DNA"/>
</dbReference>
<name>A0A8G1A0D1_9EURY</name>
<dbReference type="OrthoDB" id="203750at2157"/>
<evidence type="ECO:0000256" key="2">
    <source>
        <dbReference type="SAM" id="Phobius"/>
    </source>
</evidence>
<keyword evidence="2" id="KW-1133">Transmembrane helix</keyword>
<sequence>MSILLVLFWLLMTAFWAVRIEDKRLKLNHPGLIALGAVVSGVILYTTTPALVPLEILFYLGLSLAMSAFASSCLHHDERMGVVGGAALTVALVAVPFITSGAYIIGAQSLAEIPQVETTDTTVDLIDTDHIRLTSAKTALWRADKVIGNLGYKVGVFEPDVQFLNGELTWLVPLDYNSVDKALIYAGEGTDGYILVSAEEPKAEPRLVTGIPMRYTPNAILEDDLTRHIWEDYPTYIIHDPVFQIDEQATPKWVTLLSQPGLYGIIGETPRGLVITDPVTGTNEFYEIGKQPAWIQRVYDEDLTETYLGWWGTYSDGWINSWWGQRNLKYPTGSVYIAHGEAGASLSAGDPDVYLVQGTDGNQYWFSAITTPGKDSSMVGYVLGDVQNGTFTFYNAPGYYNDFGAAANVQQHQKVAMAAGLEVVQPIMYVIDGQEVWIIPVVSQTGEVMEIGLVVAHGGETYVGTSLDDVLTQWRGTGITGGDDVGTSDNTSVLKEIEEIRKLLDQLEAKLKAEAVQESAA</sequence>
<feature type="transmembrane region" description="Helical" evidence="2">
    <location>
        <begin position="33"/>
        <end position="60"/>
    </location>
</feature>
<feature type="transmembrane region" description="Helical" evidence="2">
    <location>
        <begin position="81"/>
        <end position="105"/>
    </location>
</feature>